<reference evidence="1 2" key="1">
    <citation type="submission" date="2020-06" db="EMBL/GenBank/DDBJ databases">
        <title>Haloterrigena sp. nov., an extremely halophilic archaeon isolated from a saline sediment.</title>
        <authorList>
            <person name="Liu B.-B."/>
        </authorList>
    </citation>
    <scope>NUCLEOTIDE SEQUENCE [LARGE SCALE GENOMIC DNA]</scope>
    <source>
        <strain evidence="1 2">SYSU A558-1</strain>
    </source>
</reference>
<name>A0ABX2LHV9_9EURY</name>
<organism evidence="1 2">
    <name type="scientific">Haloterrigena gelatinilytica</name>
    <dbReference type="NCBI Taxonomy" id="2741724"/>
    <lineage>
        <taxon>Archaea</taxon>
        <taxon>Methanobacteriati</taxon>
        <taxon>Methanobacteriota</taxon>
        <taxon>Stenosarchaea group</taxon>
        <taxon>Halobacteria</taxon>
        <taxon>Halobacteriales</taxon>
        <taxon>Natrialbaceae</taxon>
        <taxon>Haloterrigena</taxon>
    </lineage>
</organism>
<accession>A0ABX2LHV9</accession>
<protein>
    <submittedName>
        <fullName evidence="1">MarR family transcriptional regulator</fullName>
    </submittedName>
</protein>
<evidence type="ECO:0000313" key="1">
    <source>
        <dbReference type="EMBL" id="NUC75035.1"/>
    </source>
</evidence>
<evidence type="ECO:0000313" key="2">
    <source>
        <dbReference type="Proteomes" id="UP001016761"/>
    </source>
</evidence>
<sequence>MSKQQHVPLEADDLDSLDRAILDYLQEGRDEGEPWGIATPAVVRAALEDGDFGDVPVRQTINNRMRKLELAGHLRNRHDKGEYVFVSDPRDD</sequence>
<comment type="caution">
    <text evidence="1">The sequence shown here is derived from an EMBL/GenBank/DDBJ whole genome shotgun (WGS) entry which is preliminary data.</text>
</comment>
<dbReference type="Proteomes" id="UP001016761">
    <property type="component" value="Unassembled WGS sequence"/>
</dbReference>
<dbReference type="RefSeq" id="WP_174682873.1">
    <property type="nucleotide sequence ID" value="NZ_JABUQZ010000003.1"/>
</dbReference>
<keyword evidence="2" id="KW-1185">Reference proteome</keyword>
<proteinExistence type="predicted"/>
<dbReference type="EMBL" id="JABUQZ010000003">
    <property type="protein sequence ID" value="NUC75035.1"/>
    <property type="molecule type" value="Genomic_DNA"/>
</dbReference>
<gene>
    <name evidence="1" type="ORF">HTZ84_22480</name>
</gene>